<dbReference type="PANTHER" id="PTHR34825">
    <property type="entry name" value="CONSERVED PROTEIN, WITH A WEAK D-GALACTARATE DEHYDRATASE/ALTRONATE HYDROLASE DOMAIN"/>
    <property type="match status" value="1"/>
</dbReference>
<reference evidence="2" key="1">
    <citation type="submission" date="2020-10" db="EMBL/GenBank/DDBJ databases">
        <authorList>
            <person name="Gilroy R."/>
        </authorList>
    </citation>
    <scope>NUCLEOTIDE SEQUENCE</scope>
    <source>
        <strain evidence="2">17213</strain>
    </source>
</reference>
<evidence type="ECO:0000259" key="1">
    <source>
        <dbReference type="Pfam" id="PF09820"/>
    </source>
</evidence>
<dbReference type="AlphaFoldDB" id="A0A9D9DE07"/>
<proteinExistence type="predicted"/>
<evidence type="ECO:0000313" key="2">
    <source>
        <dbReference type="EMBL" id="MBO8416382.1"/>
    </source>
</evidence>
<dbReference type="Proteomes" id="UP000823631">
    <property type="component" value="Unassembled WGS sequence"/>
</dbReference>
<dbReference type="Pfam" id="PF09820">
    <property type="entry name" value="AAA-ATPase_like"/>
    <property type="match status" value="1"/>
</dbReference>
<comment type="caution">
    <text evidence="2">The sequence shown here is derived from an EMBL/GenBank/DDBJ whole genome shotgun (WGS) entry which is preliminary data.</text>
</comment>
<dbReference type="InterPro" id="IPR018631">
    <property type="entry name" value="AAA-ATPase-like_dom"/>
</dbReference>
<accession>A0A9D9DE07</accession>
<evidence type="ECO:0000313" key="3">
    <source>
        <dbReference type="Proteomes" id="UP000823631"/>
    </source>
</evidence>
<gene>
    <name evidence="2" type="ORF">IAB19_08390</name>
</gene>
<dbReference type="SUPFAM" id="SSF52540">
    <property type="entry name" value="P-loop containing nucleoside triphosphate hydrolases"/>
    <property type="match status" value="1"/>
</dbReference>
<feature type="domain" description="AAA-ATPase-like" evidence="1">
    <location>
        <begin position="14"/>
        <end position="204"/>
    </location>
</feature>
<dbReference type="PANTHER" id="PTHR34825:SF1">
    <property type="entry name" value="AAA-ATPASE-LIKE DOMAIN-CONTAINING PROTEIN"/>
    <property type="match status" value="1"/>
</dbReference>
<name>A0A9D9DE07_9GAMM</name>
<organism evidence="2 3">
    <name type="scientific">Candidatus Avisuccinivibrio stercorigallinarum</name>
    <dbReference type="NCBI Taxonomy" id="2840704"/>
    <lineage>
        <taxon>Bacteria</taxon>
        <taxon>Pseudomonadati</taxon>
        <taxon>Pseudomonadota</taxon>
        <taxon>Gammaproteobacteria</taxon>
        <taxon>Aeromonadales</taxon>
        <taxon>Succinivibrionaceae</taxon>
        <taxon>Succinivibrionaceae incertae sedis</taxon>
        <taxon>Candidatus Avisuccinivibrio</taxon>
    </lineage>
</organism>
<protein>
    <submittedName>
        <fullName evidence="2">AAA family ATPase</fullName>
    </submittedName>
</protein>
<dbReference type="EMBL" id="JADINH010000172">
    <property type="protein sequence ID" value="MBO8416382.1"/>
    <property type="molecule type" value="Genomic_DNA"/>
</dbReference>
<dbReference type="InterPro" id="IPR027417">
    <property type="entry name" value="P-loop_NTPase"/>
</dbReference>
<sequence length="307" mass="35111">MGKADYISVINTLPLGIADFRTIRRENRVYVDKTNIIAEIGSYSAPVFLSRPNRFGKSTLISTFNELFGNGLINFEGLKISKQKLWKDKTYLVLNLDFTHLKGEPEHFLEKLVNYIEFRLKDLGITPAPEINDPVARFREALYKVEDRALVLLIDEYDAPFRQCAADEQTLNKLKDDAGAFNAVIKGLSHKFRFIFFTGISDFWDMASFSSLNNIVDISRGPRYGTLLGYTAEELEHCFSAEFDQAARLLNIYHGGNLYNKSSLLEKMKQRLKSYCFDKLGITKVYNPCSVLNFLQNPEVFEDTSTE</sequence>
<reference evidence="2" key="2">
    <citation type="journal article" date="2021" name="PeerJ">
        <title>Extensive microbial diversity within the chicken gut microbiome revealed by metagenomics and culture.</title>
        <authorList>
            <person name="Gilroy R."/>
            <person name="Ravi A."/>
            <person name="Getino M."/>
            <person name="Pursley I."/>
            <person name="Horton D.L."/>
            <person name="Alikhan N.F."/>
            <person name="Baker D."/>
            <person name="Gharbi K."/>
            <person name="Hall N."/>
            <person name="Watson M."/>
            <person name="Adriaenssens E.M."/>
            <person name="Foster-Nyarko E."/>
            <person name="Jarju S."/>
            <person name="Secka A."/>
            <person name="Antonio M."/>
            <person name="Oren A."/>
            <person name="Chaudhuri R.R."/>
            <person name="La Ragione R."/>
            <person name="Hildebrand F."/>
            <person name="Pallen M.J."/>
        </authorList>
    </citation>
    <scope>NUCLEOTIDE SEQUENCE</scope>
    <source>
        <strain evidence="2">17213</strain>
    </source>
</reference>